<name>A0ABX5XUI8_9BACT</name>
<evidence type="ECO:0000313" key="2">
    <source>
        <dbReference type="Proteomes" id="UP000318081"/>
    </source>
</evidence>
<evidence type="ECO:0000313" key="1">
    <source>
        <dbReference type="EMBL" id="QDV85451.1"/>
    </source>
</evidence>
<dbReference type="EMBL" id="CP036432">
    <property type="protein sequence ID" value="QDV85451.1"/>
    <property type="molecule type" value="Genomic_DNA"/>
</dbReference>
<gene>
    <name evidence="1" type="ORF">TBK1r_44320</name>
</gene>
<accession>A0ABX5XUI8</accession>
<keyword evidence="2" id="KW-1185">Reference proteome</keyword>
<organism evidence="1 2">
    <name type="scientific">Stieleria magnilauensis</name>
    <dbReference type="NCBI Taxonomy" id="2527963"/>
    <lineage>
        <taxon>Bacteria</taxon>
        <taxon>Pseudomonadati</taxon>
        <taxon>Planctomycetota</taxon>
        <taxon>Planctomycetia</taxon>
        <taxon>Pirellulales</taxon>
        <taxon>Pirellulaceae</taxon>
        <taxon>Stieleria</taxon>
    </lineage>
</organism>
<reference evidence="1 2" key="1">
    <citation type="submission" date="2019-02" db="EMBL/GenBank/DDBJ databases">
        <title>Deep-cultivation of Planctomycetes and their phenomic and genomic characterization uncovers novel biology.</title>
        <authorList>
            <person name="Wiegand S."/>
            <person name="Jogler M."/>
            <person name="Boedeker C."/>
            <person name="Pinto D."/>
            <person name="Vollmers J."/>
            <person name="Rivas-Marin E."/>
            <person name="Kohn T."/>
            <person name="Peeters S.H."/>
            <person name="Heuer A."/>
            <person name="Rast P."/>
            <person name="Oberbeckmann S."/>
            <person name="Bunk B."/>
            <person name="Jeske O."/>
            <person name="Meyerdierks A."/>
            <person name="Storesund J.E."/>
            <person name="Kallscheuer N."/>
            <person name="Luecker S."/>
            <person name="Lage O.M."/>
            <person name="Pohl T."/>
            <person name="Merkel B.J."/>
            <person name="Hornburger P."/>
            <person name="Mueller R.-W."/>
            <person name="Bruemmer F."/>
            <person name="Labrenz M."/>
            <person name="Spormann A.M."/>
            <person name="Op den Camp H."/>
            <person name="Overmann J."/>
            <person name="Amann R."/>
            <person name="Jetten M.S.M."/>
            <person name="Mascher T."/>
            <person name="Medema M.H."/>
            <person name="Devos D.P."/>
            <person name="Kaster A.-K."/>
            <person name="Ovreas L."/>
            <person name="Rohde M."/>
            <person name="Galperin M.Y."/>
            <person name="Jogler C."/>
        </authorList>
    </citation>
    <scope>NUCLEOTIDE SEQUENCE [LARGE SCALE GENOMIC DNA]</scope>
    <source>
        <strain evidence="1 2">TBK1r</strain>
    </source>
</reference>
<proteinExistence type="predicted"/>
<protein>
    <submittedName>
        <fullName evidence="1">Uncharacterized protein</fullName>
    </submittedName>
</protein>
<dbReference type="Proteomes" id="UP000318081">
    <property type="component" value="Chromosome"/>
</dbReference>
<sequence>MNSAKPAIDGAGAVRYVVPAGSPSWVTEELIELTLKTWQPFYANQLIEADALEMIMGVDQLFGIVSRDKSHEKIRSTRKSQQP</sequence>